<evidence type="ECO:0000313" key="10">
    <source>
        <dbReference type="EMBL" id="QJP87211.1"/>
    </source>
</evidence>
<dbReference type="AlphaFoldDB" id="A0A6M4JDS6"/>
<dbReference type="DNASU" id="936059"/>
<name>A0A6M4JDS6_BACSU</name>
<feature type="domain" description="MmeI-like N-terminal" evidence="5">
    <location>
        <begin position="7"/>
        <end position="158"/>
    </location>
</feature>
<reference evidence="10" key="1">
    <citation type="submission" date="2020-04" db="EMBL/GenBank/DDBJ databases">
        <title>Phage recombination drives evolution of spore-forming Bacilli.</title>
        <authorList>
            <person name="Dragos A."/>
            <person name="Kovacs A.T."/>
        </authorList>
    </citation>
    <scope>NUCLEOTIDE SEQUENCE</scope>
    <source>
        <strain evidence="10">168</strain>
    </source>
</reference>
<evidence type="ECO:0000259" key="6">
    <source>
        <dbReference type="Pfam" id="PF20465"/>
    </source>
</evidence>
<gene>
    <name evidence="10" type="ORF">HIR78_03850</name>
</gene>
<dbReference type="InterPro" id="IPR046819">
    <property type="entry name" value="MmeI_hel"/>
</dbReference>
<accession>A0A6M4JDS6</accession>
<feature type="domain" description="MmeI-like target recognition" evidence="7">
    <location>
        <begin position="596"/>
        <end position="800"/>
    </location>
</feature>
<dbReference type="PANTHER" id="PTHR33841">
    <property type="entry name" value="DNA METHYLTRANSFERASE YEEA-RELATED"/>
    <property type="match status" value="1"/>
</dbReference>
<dbReference type="InterPro" id="IPR046816">
    <property type="entry name" value="MmeI_Mtase"/>
</dbReference>
<dbReference type="InterPro" id="IPR050953">
    <property type="entry name" value="N4_N6_ade-DNA_methylase"/>
</dbReference>
<dbReference type="RefSeq" id="WP_003244282.1">
    <property type="nucleotide sequence ID" value="NC_000964.3"/>
</dbReference>
<dbReference type="InterPro" id="IPR046817">
    <property type="entry name" value="MmeI_N"/>
</dbReference>
<dbReference type="PANTHER" id="PTHR33841:SF1">
    <property type="entry name" value="DNA METHYLTRANSFERASE A"/>
    <property type="match status" value="1"/>
</dbReference>
<feature type="domain" description="MmeI-like DNA-methyltransferase" evidence="9">
    <location>
        <begin position="321"/>
        <end position="579"/>
    </location>
</feature>
<sequence length="879" mass="101158">MALIDLEDKIAEIVNREDHSDFLYELLGVYDVPRATITRLKKGNQNLTKRVGEVHLKNKVWFKEAKKGKLFDALIDIEQQVEYLSAKPRYLLVTDYDGVLAKDTKTLEALDVKFEELPQYFDFFLAWKGIEKVEFEKENPADIKAAERFARIYDVLRKENNIIETNRGLDLFLIRLLFCFFAEDTDIFKRNSFTNLIKTLTEEDGSNLNKLFADLFIVLDKNERDDVPSYLKEFPYVNGQLFTEPHTELEFSAKSRKLIIECGELLNWAKINPDIFGSMIQAVASEESRSYLGMHYTSVPNIMKVIKPLFLDKLNQSFLDAYDDYTKLENLLTRIGKIKFFDPACGSGNFLIITYKELRRMEINIIKRLQELLGEYLYVPSVTLSQFYGIEIEDFAHDVAKLSLWIAEHQMNEELKNEVHNAVRPTLPLHTAGDIRCANAIRVEWTEVCPAQGSEEVYVFGNPPYLGSKKQNKEHKSDMLSIFGKVKNGKMLDYISAWFYFGAKYASTTNAKVAFVSTNSVTQGEQVSILWNELFKFGIQINFAYKSFKWANNAKNNAAVIVVIVGFGPLDTKVNKYLFVDETKKLVSNISPYLTDGENILVSSRTKPISDLPKLHFGNMPNDGGGLLFTITEYTDAINKYPELVPYFKKFIGSVEFINGGLRYCLWLNEAKYEKIKSNPLIQERISISKNHREKSTDKGTNKLALTPWKFRDTHETTNYSIVVPSVSSENRFYIPMGLAGADTILSNLIYVIYDAEIYLLGILMSRMHMTWVKAVAGRLKTDYRYSAGLCYNTFPIPELSTRRKNEIEEAILEILDLREEQGGTLAELYNPSTMPIELKVAHEKLDGIVERAYRQKQFESDEERLEVLLKLYQEMTER</sequence>
<dbReference type="Pfam" id="PF20467">
    <property type="entry name" value="MmeI_C"/>
    <property type="match status" value="1"/>
</dbReference>
<dbReference type="OrthoDB" id="32195at2"/>
<evidence type="ECO:0000256" key="3">
    <source>
        <dbReference type="ARBA" id="ARBA00022679"/>
    </source>
</evidence>
<dbReference type="Gene3D" id="3.40.50.150">
    <property type="entry name" value="Vaccinia Virus protein VP39"/>
    <property type="match status" value="1"/>
</dbReference>
<dbReference type="KEGG" id="bsu:BSU06760"/>
<dbReference type="InterPro" id="IPR029063">
    <property type="entry name" value="SAM-dependent_MTases_sf"/>
</dbReference>
<evidence type="ECO:0000256" key="2">
    <source>
        <dbReference type="ARBA" id="ARBA00022603"/>
    </source>
</evidence>
<protein>
    <recommendedName>
        <fullName evidence="1">site-specific DNA-methyltransferase (adenine-specific)</fullName>
        <ecNumber evidence="1">2.1.1.72</ecNumber>
    </recommendedName>
</protein>
<dbReference type="REBASE" id="388721">
    <property type="entry name" value="Bsu168D2ORF3850P"/>
</dbReference>
<proteinExistence type="predicted"/>
<dbReference type="InterPro" id="IPR046818">
    <property type="entry name" value="MmeI_C"/>
</dbReference>
<dbReference type="SMR" id="A0A6M4JDS6"/>
<evidence type="ECO:0000259" key="8">
    <source>
        <dbReference type="Pfam" id="PF20467"/>
    </source>
</evidence>
<keyword evidence="2 10" id="KW-0489">Methyltransferase</keyword>
<dbReference type="Pfam" id="PF20464">
    <property type="entry name" value="MmeI_N"/>
    <property type="match status" value="1"/>
</dbReference>
<organism evidence="10">
    <name type="scientific">Bacillus subtilis (strain 168)</name>
    <dbReference type="NCBI Taxonomy" id="224308"/>
    <lineage>
        <taxon>Bacteria</taxon>
        <taxon>Bacillati</taxon>
        <taxon>Bacillota</taxon>
        <taxon>Bacilli</taxon>
        <taxon>Bacillales</taxon>
        <taxon>Bacillaceae</taxon>
        <taxon>Bacillus</taxon>
    </lineage>
</organism>
<evidence type="ECO:0000259" key="5">
    <source>
        <dbReference type="Pfam" id="PF20464"/>
    </source>
</evidence>
<dbReference type="GO" id="GO:0032259">
    <property type="term" value="P:methylation"/>
    <property type="evidence" value="ECO:0007669"/>
    <property type="project" value="UniProtKB-KW"/>
</dbReference>
<dbReference type="Pfam" id="PF20466">
    <property type="entry name" value="MmeI_TRD"/>
    <property type="match status" value="1"/>
</dbReference>
<dbReference type="InterPro" id="IPR046820">
    <property type="entry name" value="MmeI_TRD"/>
</dbReference>
<dbReference type="EC" id="2.1.1.72" evidence="1"/>
<feature type="domain" description="MmeI-like helicase spacer" evidence="6">
    <location>
        <begin position="169"/>
        <end position="242"/>
    </location>
</feature>
<evidence type="ECO:0000256" key="1">
    <source>
        <dbReference type="ARBA" id="ARBA00011900"/>
    </source>
</evidence>
<keyword evidence="3 10" id="KW-0808">Transferase</keyword>
<evidence type="ECO:0000259" key="9">
    <source>
        <dbReference type="Pfam" id="PF20473"/>
    </source>
</evidence>
<dbReference type="GO" id="GO:0009007">
    <property type="term" value="F:site-specific DNA-methyltransferase (adenine-specific) activity"/>
    <property type="evidence" value="ECO:0007669"/>
    <property type="project" value="UniProtKB-EC"/>
</dbReference>
<dbReference type="EMBL" id="CP052842">
    <property type="protein sequence ID" value="QJP87211.1"/>
    <property type="molecule type" value="Genomic_DNA"/>
</dbReference>
<dbReference type="Pfam" id="PF20465">
    <property type="entry name" value="MmeI_hel"/>
    <property type="match status" value="1"/>
</dbReference>
<dbReference type="SUPFAM" id="SSF53335">
    <property type="entry name" value="S-adenosyl-L-methionine-dependent methyltransferases"/>
    <property type="match status" value="1"/>
</dbReference>
<comment type="catalytic activity">
    <reaction evidence="4">
        <text>a 2'-deoxyadenosine in DNA + S-adenosyl-L-methionine = an N(6)-methyl-2'-deoxyadenosine in DNA + S-adenosyl-L-homocysteine + H(+)</text>
        <dbReference type="Rhea" id="RHEA:15197"/>
        <dbReference type="Rhea" id="RHEA-COMP:12418"/>
        <dbReference type="Rhea" id="RHEA-COMP:12419"/>
        <dbReference type="ChEBI" id="CHEBI:15378"/>
        <dbReference type="ChEBI" id="CHEBI:57856"/>
        <dbReference type="ChEBI" id="CHEBI:59789"/>
        <dbReference type="ChEBI" id="CHEBI:90615"/>
        <dbReference type="ChEBI" id="CHEBI:90616"/>
        <dbReference type="EC" id="2.1.1.72"/>
    </reaction>
</comment>
<feature type="domain" description="MmeI-like C-terminal" evidence="8">
    <location>
        <begin position="803"/>
        <end position="878"/>
    </location>
</feature>
<evidence type="ECO:0000259" key="7">
    <source>
        <dbReference type="Pfam" id="PF20466"/>
    </source>
</evidence>
<dbReference type="Pfam" id="PF20473">
    <property type="entry name" value="MmeI_Mtase"/>
    <property type="match status" value="1"/>
</dbReference>
<evidence type="ECO:0000256" key="4">
    <source>
        <dbReference type="ARBA" id="ARBA00047942"/>
    </source>
</evidence>